<evidence type="ECO:0000313" key="5">
    <source>
        <dbReference type="Proteomes" id="UP000028826"/>
    </source>
</evidence>
<dbReference type="GO" id="GO:0008714">
    <property type="term" value="F:AMP nucleosidase activity"/>
    <property type="evidence" value="ECO:0007669"/>
    <property type="project" value="UniProtKB-EC"/>
</dbReference>
<dbReference type="InterPro" id="IPR005269">
    <property type="entry name" value="LOG"/>
</dbReference>
<proteinExistence type="inferred from homology"/>
<organism evidence="4 5">
    <name type="scientific">Haematobacter massiliensis</name>
    <dbReference type="NCBI Taxonomy" id="195105"/>
    <lineage>
        <taxon>Bacteria</taxon>
        <taxon>Pseudomonadati</taxon>
        <taxon>Pseudomonadota</taxon>
        <taxon>Alphaproteobacteria</taxon>
        <taxon>Rhodobacterales</taxon>
        <taxon>Paracoccaceae</taxon>
        <taxon>Haematobacter</taxon>
    </lineage>
</organism>
<dbReference type="Proteomes" id="UP000028826">
    <property type="component" value="Unassembled WGS sequence"/>
</dbReference>
<comment type="caution">
    <text evidence="4">The sequence shown here is derived from an EMBL/GenBank/DDBJ whole genome shotgun (WGS) entry which is preliminary data.</text>
</comment>
<comment type="catalytic activity">
    <reaction evidence="1">
        <text>AMP + H2O = D-ribose 5-phosphate + adenine</text>
        <dbReference type="Rhea" id="RHEA:20129"/>
        <dbReference type="ChEBI" id="CHEBI:15377"/>
        <dbReference type="ChEBI" id="CHEBI:16708"/>
        <dbReference type="ChEBI" id="CHEBI:78346"/>
        <dbReference type="ChEBI" id="CHEBI:456215"/>
        <dbReference type="EC" id="3.2.2.4"/>
    </reaction>
</comment>
<comment type="similarity">
    <text evidence="2 3">Belongs to the LOG family.</text>
</comment>
<evidence type="ECO:0000256" key="1">
    <source>
        <dbReference type="ARBA" id="ARBA00000274"/>
    </source>
</evidence>
<sequence length="185" mass="20379">MARPEKSVCVFCGARPGTRAPYATTAAEMGRMLAAQNWRLVYGAGDVGLMGEVARAAQMAGAETFGVIPEHLVSWEVGKRDLSTYIVTSNMHERKTVMYQNSDAVVVLPGGIGTLDEFFEVLTWRYLKLHEKPIFILNVEGFWDPLARLLDQLIDEGFAGAEIRDFYTVVPDVPRLAASLRAALA</sequence>
<dbReference type="NCBIfam" id="TIGR00730">
    <property type="entry name" value="Rossman fold protein, TIGR00730 family"/>
    <property type="match status" value="1"/>
</dbReference>
<dbReference type="GO" id="GO:0005829">
    <property type="term" value="C:cytosol"/>
    <property type="evidence" value="ECO:0007669"/>
    <property type="project" value="TreeGrafter"/>
</dbReference>
<dbReference type="EMBL" id="JGYG01000001">
    <property type="protein sequence ID" value="KFI32011.1"/>
    <property type="molecule type" value="Genomic_DNA"/>
</dbReference>
<dbReference type="RefSeq" id="WP_035706246.1">
    <property type="nucleotide sequence ID" value="NZ_CAMIFG010000082.1"/>
</dbReference>
<dbReference type="Pfam" id="PF03641">
    <property type="entry name" value="Lysine_decarbox"/>
    <property type="match status" value="1"/>
</dbReference>
<keyword evidence="3" id="KW-0203">Cytokinin biosynthesis</keyword>
<name>A0A086YCL1_9RHOB</name>
<dbReference type="EC" id="3.2.2.n1" evidence="3"/>
<protein>
    <recommendedName>
        <fullName evidence="3">Cytokinin riboside 5'-monophosphate phosphoribohydrolase</fullName>
        <ecNumber evidence="3">3.2.2.n1</ecNumber>
    </recommendedName>
</protein>
<keyword evidence="3" id="KW-0378">Hydrolase</keyword>
<dbReference type="GO" id="GO:0009691">
    <property type="term" value="P:cytokinin biosynthetic process"/>
    <property type="evidence" value="ECO:0007669"/>
    <property type="project" value="UniProtKB-UniRule"/>
</dbReference>
<reference evidence="4 5" key="1">
    <citation type="submission" date="2014-03" db="EMBL/GenBank/DDBJ databases">
        <title>Genome of Haematobacter massiliensis CCUG 47968.</title>
        <authorList>
            <person name="Wang D."/>
            <person name="Wang G."/>
        </authorList>
    </citation>
    <scope>NUCLEOTIDE SEQUENCE [LARGE SCALE GENOMIC DNA]</scope>
    <source>
        <strain evidence="4 5">CCUG 47968</strain>
    </source>
</reference>
<evidence type="ECO:0000256" key="3">
    <source>
        <dbReference type="RuleBase" id="RU363015"/>
    </source>
</evidence>
<evidence type="ECO:0000256" key="2">
    <source>
        <dbReference type="ARBA" id="ARBA00006763"/>
    </source>
</evidence>
<dbReference type="eggNOG" id="COG1611">
    <property type="taxonomic scope" value="Bacteria"/>
</dbReference>
<dbReference type="PANTHER" id="PTHR31223:SF70">
    <property type="entry name" value="LOG FAMILY PROTEIN YJL055W"/>
    <property type="match status" value="1"/>
</dbReference>
<dbReference type="InterPro" id="IPR031100">
    <property type="entry name" value="LOG_fam"/>
</dbReference>
<dbReference type="OrthoDB" id="9801098at2"/>
<keyword evidence="5" id="KW-1185">Reference proteome</keyword>
<dbReference type="SUPFAM" id="SSF102405">
    <property type="entry name" value="MCP/YpsA-like"/>
    <property type="match status" value="1"/>
</dbReference>
<dbReference type="Gene3D" id="3.40.50.450">
    <property type="match status" value="1"/>
</dbReference>
<gene>
    <name evidence="4" type="ORF">CN97_06240</name>
</gene>
<accession>A0A086YCL1</accession>
<dbReference type="AlphaFoldDB" id="A0A086YCL1"/>
<dbReference type="PANTHER" id="PTHR31223">
    <property type="entry name" value="LOG FAMILY PROTEIN YJL055W"/>
    <property type="match status" value="1"/>
</dbReference>
<evidence type="ECO:0000313" key="4">
    <source>
        <dbReference type="EMBL" id="KFI32011.1"/>
    </source>
</evidence>
<dbReference type="STRING" id="195105.CN97_06240"/>